<feature type="domain" description="DinB-like" evidence="1">
    <location>
        <begin position="18"/>
        <end position="152"/>
    </location>
</feature>
<evidence type="ECO:0000259" key="1">
    <source>
        <dbReference type="Pfam" id="PF12867"/>
    </source>
</evidence>
<proteinExistence type="predicted"/>
<protein>
    <recommendedName>
        <fullName evidence="1">DinB-like domain-containing protein</fullName>
    </recommendedName>
</protein>
<dbReference type="InterPro" id="IPR024775">
    <property type="entry name" value="DinB-like"/>
</dbReference>
<dbReference type="SUPFAM" id="SSF109854">
    <property type="entry name" value="DinB/YfiT-like putative metalloenzymes"/>
    <property type="match status" value="1"/>
</dbReference>
<dbReference type="EMBL" id="UINC01025127">
    <property type="protein sequence ID" value="SVB00137.1"/>
    <property type="molecule type" value="Genomic_DNA"/>
</dbReference>
<name>A0A382AGQ2_9ZZZZ</name>
<dbReference type="AlphaFoldDB" id="A0A382AGQ2"/>
<reference evidence="2" key="1">
    <citation type="submission" date="2018-05" db="EMBL/GenBank/DDBJ databases">
        <authorList>
            <person name="Lanie J.A."/>
            <person name="Ng W.-L."/>
            <person name="Kazmierczak K.M."/>
            <person name="Andrzejewski T.M."/>
            <person name="Davidsen T.M."/>
            <person name="Wayne K.J."/>
            <person name="Tettelin H."/>
            <person name="Glass J.I."/>
            <person name="Rusch D."/>
            <person name="Podicherti R."/>
            <person name="Tsui H.-C.T."/>
            <person name="Winkler M.E."/>
        </authorList>
    </citation>
    <scope>NUCLEOTIDE SEQUENCE</scope>
</reference>
<dbReference type="Pfam" id="PF12867">
    <property type="entry name" value="DinB_2"/>
    <property type="match status" value="1"/>
</dbReference>
<dbReference type="InterPro" id="IPR034660">
    <property type="entry name" value="DinB/YfiT-like"/>
</dbReference>
<evidence type="ECO:0000313" key="2">
    <source>
        <dbReference type="EMBL" id="SVB00137.1"/>
    </source>
</evidence>
<dbReference type="Gene3D" id="1.20.120.450">
    <property type="entry name" value="dinb family like domain"/>
    <property type="match status" value="1"/>
</dbReference>
<sequence length="163" mass="18099">MTNSSEIQELQADLCSGRDSVLSAVEGVSEAEAHQIPEPGEWTVVQSLAHITELQSFWVTKAVLITQVDDPQITRTAVENDVRLAAVTDRSQDRLASLIRQMNFANNQVVDVVAAIDPAALDRPGHWEDNPMTSAYVIRYTARHVRTHADQIIESLRLIRQTG</sequence>
<organism evidence="2">
    <name type="scientific">marine metagenome</name>
    <dbReference type="NCBI Taxonomy" id="408172"/>
    <lineage>
        <taxon>unclassified sequences</taxon>
        <taxon>metagenomes</taxon>
        <taxon>ecological metagenomes</taxon>
    </lineage>
</organism>
<accession>A0A382AGQ2</accession>
<gene>
    <name evidence="2" type="ORF">METZ01_LOCUS152991</name>
</gene>